<proteinExistence type="predicted"/>
<name>A0A1T4U8P8_9GAMM</name>
<protein>
    <submittedName>
        <fullName evidence="1">Uncharacterized protein</fullName>
    </submittedName>
</protein>
<dbReference type="OrthoDB" id="7061454at2"/>
<sequence>MEFIQNQILGGTSIDRQGEKLTYEFLNDFCNTFKGKRMPLNQQHDLGLKTIGYAENLRLEKFGNSDKEWSLIGDLFVDRDNLEIAVGGFSISGVEEIKSENNPDFLLYIPFPYYNDAELLESLSESNKINLGKWIKKNNTPESWAIFTAAVAFALTPVWDDFYKTVIAPKIKKFVSEELPKLAKKGVGLHHAQIVDYRGCEIEIRFIGEWGREKECYSLNIMRNAISMVKHELDATFSTSDPISRIVLCYNKDNKSYFVHRIEKDSGNVEHYA</sequence>
<evidence type="ECO:0000313" key="2">
    <source>
        <dbReference type="Proteomes" id="UP000191116"/>
    </source>
</evidence>
<dbReference type="AlphaFoldDB" id="A0A1T4U8P8"/>
<gene>
    <name evidence="1" type="ORF">CZ814_02843</name>
</gene>
<organism evidence="1 2">
    <name type="scientific">Photobacterium toruni</name>
    <dbReference type="NCBI Taxonomy" id="1935446"/>
    <lineage>
        <taxon>Bacteria</taxon>
        <taxon>Pseudomonadati</taxon>
        <taxon>Pseudomonadota</taxon>
        <taxon>Gammaproteobacteria</taxon>
        <taxon>Vibrionales</taxon>
        <taxon>Vibrionaceae</taxon>
        <taxon>Photobacterium</taxon>
    </lineage>
</organism>
<accession>A0A1T4U8P8</accession>
<reference evidence="1 2" key="1">
    <citation type="submission" date="2017-02" db="EMBL/GenBank/DDBJ databases">
        <authorList>
            <person name="Peterson S.W."/>
        </authorList>
    </citation>
    <scope>NUCLEOTIDE SEQUENCE [LARGE SCALE GENOMIC DNA]</scope>
    <source>
        <strain evidence="1 2">CECT 9189</strain>
    </source>
</reference>
<evidence type="ECO:0000313" key="1">
    <source>
        <dbReference type="EMBL" id="SKA48881.1"/>
    </source>
</evidence>
<dbReference type="Proteomes" id="UP000191116">
    <property type="component" value="Unassembled WGS sequence"/>
</dbReference>
<dbReference type="RefSeq" id="WP_080175603.1">
    <property type="nucleotide sequence ID" value="NZ_AP024855.1"/>
</dbReference>
<dbReference type="EMBL" id="FUWP01000018">
    <property type="protein sequence ID" value="SKA48881.1"/>
    <property type="molecule type" value="Genomic_DNA"/>
</dbReference>